<evidence type="ECO:0000313" key="3">
    <source>
        <dbReference type="EMBL" id="CNK64451.1"/>
    </source>
</evidence>
<reference evidence="4" key="1">
    <citation type="submission" date="2015-03" db="EMBL/GenBank/DDBJ databases">
        <authorList>
            <consortium name="Pathogen Informatics"/>
        </authorList>
    </citation>
    <scope>NUCLEOTIDE SEQUENCE [LARGE SCALE GENOMIC DNA]</scope>
    <source>
        <strain evidence="4">IP27925</strain>
    </source>
</reference>
<dbReference type="Pfam" id="PF00874">
    <property type="entry name" value="PRD"/>
    <property type="match status" value="2"/>
</dbReference>
<dbReference type="Gene3D" id="2.30.24.10">
    <property type="entry name" value="CAT RNA-binding domain"/>
    <property type="match status" value="1"/>
</dbReference>
<dbReference type="InterPro" id="IPR036650">
    <property type="entry name" value="CAT_RNA-bd_dom_sf"/>
</dbReference>
<dbReference type="InterPro" id="IPR011608">
    <property type="entry name" value="PRD"/>
</dbReference>
<dbReference type="InterPro" id="IPR050661">
    <property type="entry name" value="BglG_antiterminators"/>
</dbReference>
<dbReference type="NCBIfam" id="NF046042">
    <property type="entry name" value="LicT"/>
    <property type="match status" value="1"/>
</dbReference>
<dbReference type="Gene3D" id="1.10.1790.10">
    <property type="entry name" value="PRD domain"/>
    <property type="match status" value="2"/>
</dbReference>
<dbReference type="SMART" id="SM01061">
    <property type="entry name" value="CAT_RBD"/>
    <property type="match status" value="1"/>
</dbReference>
<evidence type="ECO:0000259" key="2">
    <source>
        <dbReference type="PROSITE" id="PS51372"/>
    </source>
</evidence>
<evidence type="ECO:0000256" key="1">
    <source>
        <dbReference type="ARBA" id="ARBA00022737"/>
    </source>
</evidence>
<evidence type="ECO:0000313" key="4">
    <source>
        <dbReference type="Proteomes" id="UP000040088"/>
    </source>
</evidence>
<dbReference type="PANTHER" id="PTHR30185">
    <property type="entry name" value="CRYPTIC BETA-GLUCOSIDE BGL OPERON ANTITERMINATOR"/>
    <property type="match status" value="1"/>
</dbReference>
<keyword evidence="1" id="KW-0677">Repeat</keyword>
<dbReference type="OrthoDB" id="9813552at2"/>
<accession>A0A0T9T6R3</accession>
<dbReference type="RefSeq" id="WP_050124965.1">
    <property type="nucleotide sequence ID" value="NZ_CABMLM010000009.1"/>
</dbReference>
<sequence>MRIQRVLNNNVVVAHDFSGKECVVIGKGVGFNKKASDLVDDACIQKIFRLDEENSFGKANDAFQDVPEELFDIVLDIVKQATTRLDRKIHKSVYASLLDHISFAIERVKQGVHVRNMLLWDIKRLYRNEFIIGVSALDNIKQKLNVELAEDEAGFIALHLLNSQKDGTMPDIENVSKVIQDILNIVKYHFNIEYEEESINFQRFVTHLKFFSHRLLSNTYVSTDDNSLHDIVAEKYVVSYVCAKKINKFIKHDYGRSLTDDEMMFLSIHIEHVRKSI</sequence>
<dbReference type="GO" id="GO:0006355">
    <property type="term" value="P:regulation of DNA-templated transcription"/>
    <property type="evidence" value="ECO:0007669"/>
    <property type="project" value="InterPro"/>
</dbReference>
<proteinExistence type="predicted"/>
<gene>
    <name evidence="3" type="primary">arbG_1</name>
    <name evidence="3" type="ORF">ERS008460_00433</name>
</gene>
<dbReference type="PANTHER" id="PTHR30185:SF15">
    <property type="entry name" value="CRYPTIC BETA-GLUCOSIDE BGL OPERON ANTITERMINATOR"/>
    <property type="match status" value="1"/>
</dbReference>
<dbReference type="GO" id="GO:0003723">
    <property type="term" value="F:RNA binding"/>
    <property type="evidence" value="ECO:0007669"/>
    <property type="project" value="InterPro"/>
</dbReference>
<dbReference type="Pfam" id="PF03123">
    <property type="entry name" value="CAT_RBD"/>
    <property type="match status" value="1"/>
</dbReference>
<protein>
    <submittedName>
        <fullName evidence="3">Beta-glucoside operon antiterminator</fullName>
    </submittedName>
</protein>
<dbReference type="AlphaFoldDB" id="A0A0T9T6R3"/>
<feature type="domain" description="PRD" evidence="2">
    <location>
        <begin position="65"/>
        <end position="170"/>
    </location>
</feature>
<dbReference type="InterPro" id="IPR004341">
    <property type="entry name" value="CAT_RNA-bd_dom"/>
</dbReference>
<dbReference type="Proteomes" id="UP000040088">
    <property type="component" value="Unassembled WGS sequence"/>
</dbReference>
<dbReference type="SUPFAM" id="SSF63520">
    <property type="entry name" value="PTS-regulatory domain, PRD"/>
    <property type="match status" value="2"/>
</dbReference>
<dbReference type="InterPro" id="IPR036634">
    <property type="entry name" value="PRD_sf"/>
</dbReference>
<organism evidence="3 4">
    <name type="scientific">Yersinia aleksiciae</name>
    <dbReference type="NCBI Taxonomy" id="263819"/>
    <lineage>
        <taxon>Bacteria</taxon>
        <taxon>Pseudomonadati</taxon>
        <taxon>Pseudomonadota</taxon>
        <taxon>Gammaproteobacteria</taxon>
        <taxon>Enterobacterales</taxon>
        <taxon>Yersiniaceae</taxon>
        <taxon>Yersinia</taxon>
    </lineage>
</organism>
<dbReference type="SUPFAM" id="SSF50151">
    <property type="entry name" value="SacY-like RNA-binding domain"/>
    <property type="match status" value="1"/>
</dbReference>
<feature type="domain" description="PRD" evidence="2">
    <location>
        <begin position="171"/>
        <end position="277"/>
    </location>
</feature>
<name>A0A0T9T6R3_YERAE</name>
<dbReference type="GeneID" id="61902799"/>
<dbReference type="PROSITE" id="PS51372">
    <property type="entry name" value="PRD_2"/>
    <property type="match status" value="2"/>
</dbReference>
<dbReference type="EMBL" id="CQEM01000002">
    <property type="protein sequence ID" value="CNK64451.1"/>
    <property type="molecule type" value="Genomic_DNA"/>
</dbReference>